<dbReference type="SUPFAM" id="SSF144232">
    <property type="entry name" value="HIT/MYND zinc finger-like"/>
    <property type="match status" value="1"/>
</dbReference>
<dbReference type="InterPro" id="IPR013087">
    <property type="entry name" value="Znf_C2H2_type"/>
</dbReference>
<evidence type="ECO:0000256" key="4">
    <source>
        <dbReference type="PROSITE-ProRule" id="PRU00134"/>
    </source>
</evidence>
<keyword evidence="9" id="KW-1185">Reference proteome</keyword>
<feature type="domain" description="MYND-type" evidence="6">
    <location>
        <begin position="663"/>
        <end position="698"/>
    </location>
</feature>
<dbReference type="PROSITE" id="PS51083">
    <property type="entry name" value="ZF_HIT"/>
    <property type="match status" value="1"/>
</dbReference>
<dbReference type="InterPro" id="IPR002893">
    <property type="entry name" value="Znf_MYND"/>
</dbReference>
<dbReference type="AlphaFoldDB" id="A0A6A6VVU4"/>
<keyword evidence="3" id="KW-0862">Zinc</keyword>
<feature type="domain" description="HIT-type" evidence="7">
    <location>
        <begin position="663"/>
        <end position="698"/>
    </location>
</feature>
<protein>
    <submittedName>
        <fullName evidence="8">Uncharacterized protein</fullName>
    </submittedName>
</protein>
<keyword evidence="1" id="KW-0479">Metal-binding</keyword>
<keyword evidence="2 4" id="KW-0863">Zinc-finger</keyword>
<dbReference type="EMBL" id="ML996583">
    <property type="protein sequence ID" value="KAF2753834.1"/>
    <property type="molecule type" value="Genomic_DNA"/>
</dbReference>
<dbReference type="Pfam" id="PF14441">
    <property type="entry name" value="OTT_1508_deam"/>
    <property type="match status" value="1"/>
</dbReference>
<evidence type="ECO:0000259" key="7">
    <source>
        <dbReference type="PROSITE" id="PS51083"/>
    </source>
</evidence>
<feature type="compositionally biased region" description="Polar residues" evidence="5">
    <location>
        <begin position="81"/>
        <end position="90"/>
    </location>
</feature>
<feature type="compositionally biased region" description="Basic residues" evidence="5">
    <location>
        <begin position="1"/>
        <end position="11"/>
    </location>
</feature>
<accession>A0A6A6VVU4</accession>
<evidence type="ECO:0000256" key="5">
    <source>
        <dbReference type="SAM" id="MobiDB-lite"/>
    </source>
</evidence>
<evidence type="ECO:0000313" key="9">
    <source>
        <dbReference type="Proteomes" id="UP000799437"/>
    </source>
</evidence>
<dbReference type="InterPro" id="IPR007529">
    <property type="entry name" value="Znf_HIT"/>
</dbReference>
<dbReference type="OrthoDB" id="5362287at2759"/>
<feature type="region of interest" description="Disordered" evidence="5">
    <location>
        <begin position="63"/>
        <end position="95"/>
    </location>
</feature>
<proteinExistence type="predicted"/>
<organism evidence="8 9">
    <name type="scientific">Pseudovirgaria hyperparasitica</name>
    <dbReference type="NCBI Taxonomy" id="470096"/>
    <lineage>
        <taxon>Eukaryota</taxon>
        <taxon>Fungi</taxon>
        <taxon>Dikarya</taxon>
        <taxon>Ascomycota</taxon>
        <taxon>Pezizomycotina</taxon>
        <taxon>Dothideomycetes</taxon>
        <taxon>Dothideomycetes incertae sedis</taxon>
        <taxon>Acrospermales</taxon>
        <taxon>Acrospermaceae</taxon>
        <taxon>Pseudovirgaria</taxon>
    </lineage>
</organism>
<dbReference type="PROSITE" id="PS50865">
    <property type="entry name" value="ZF_MYND_2"/>
    <property type="match status" value="1"/>
</dbReference>
<dbReference type="GO" id="GO:0008270">
    <property type="term" value="F:zinc ion binding"/>
    <property type="evidence" value="ECO:0007669"/>
    <property type="project" value="UniProtKB-UniRule"/>
</dbReference>
<dbReference type="CDD" id="cd23024">
    <property type="entry name" value="zf-HIT_ZNHIT2-3"/>
    <property type="match status" value="1"/>
</dbReference>
<feature type="region of interest" description="Disordered" evidence="5">
    <location>
        <begin position="1"/>
        <end position="40"/>
    </location>
</feature>
<sequence>MANRRSKKGNKPKQNSQTAPTPCPVLLEAPLAPTMPNSARSVQDDIHDAVCLLALVRQRGPDIGVGNQNNDQGQEGVAYSDSASDVTGGSNDDGCDQLYSSSPDHHDGQHLDALRNKLLDRLAEVLARYKKSNHASGSCDSKHVASTMMVLDQDKEGVNIVCSKNEGLDQTDLAFLRDWTKLMMEISQTGKASSSHRTRMSTLVVEHQRPRIETYVNWLRAGSQAHMVNTRTPSSSDVSRHDLTSDRLDAHSRMYSAPDPRLWTDDHGLQYDIRCIYNPSKPGPSLAAASGESLRDIDKTLTEFFADIELMKNATQSARSNKLNAKVSQTALQLWAGARKRASLLARLRKTFSNDKVRSQILKAICSLAKVAHAVDSFLLGAEVLVEFRNTTYVAVDARPVELSDLLTKRAVPSTLQLTERLGIPVRRSDWKSKLEHKEANLARIWKQRLKHRHVHAELQILHFSESKAMKATQRVHKYIGCSKRCCFLCDHLRLAHGQFRVRGTHKTIIHRWHIPYRASDETIHMNQNTLKNFFGLLKFELQTVFDGRVVGPEQSIAQSSLALSTAQLNSEEEERVSMEECHRDIDAILGGCAVFSVDNISYMPIHGKPGFAYVMGGPHRNNKMMAIEEAELLKTNSIRAKLGLEKLGFSESRTPSPLFRTCRLCQKQSSFRCSRCRAPYCSLQCQRRHWRLHVFHCSVKDRPNPFDHLWLLVRLWPSVAQESSSRTKLIEALFADDDLCRTFGFVNCESTEDIVNLLCIYGRLIRATKSQRLQYFLGPGMLEKNISNFVEIESTSSNNTKACRCVQWYIERHREGFNIPDYESKYQGWWHGVEITHFMFQIDDERLSTLSDTESQLTQLYYILFRDHGYRITPHQGSLWMKFGFCFCKSEEQNETLAEAYMQLVVREVSLKDITKAYDNDKLLDLMSVNGFDISKLVQSRVQPRAPSFEESGVYHLMIEVSHALSGGFCRCFQPLCRNHSRYETILSRESEVVYGFLGTSAWERWQLLNFYAYVFKQPDFDARAMQAATRRRDQPAHLDALTSSADPDTVHKARQTGGLSAYLRTIVPDFERKIGNPLFAGALFPKLGSCVSYPEGRGVPDNCMDHELIISEGLSGPLACRSFENSRNEDAESGMDSSD</sequence>
<name>A0A6A6VVU4_9PEZI</name>
<evidence type="ECO:0000259" key="6">
    <source>
        <dbReference type="PROSITE" id="PS50865"/>
    </source>
</evidence>
<dbReference type="InterPro" id="IPR027796">
    <property type="entry name" value="OTT_1508_deam-like"/>
</dbReference>
<dbReference type="RefSeq" id="XP_033596285.1">
    <property type="nucleotide sequence ID" value="XM_033748561.1"/>
</dbReference>
<dbReference type="GeneID" id="54489615"/>
<reference evidence="8" key="1">
    <citation type="journal article" date="2020" name="Stud. Mycol.">
        <title>101 Dothideomycetes genomes: a test case for predicting lifestyles and emergence of pathogens.</title>
        <authorList>
            <person name="Haridas S."/>
            <person name="Albert R."/>
            <person name="Binder M."/>
            <person name="Bloem J."/>
            <person name="Labutti K."/>
            <person name="Salamov A."/>
            <person name="Andreopoulos B."/>
            <person name="Baker S."/>
            <person name="Barry K."/>
            <person name="Bills G."/>
            <person name="Bluhm B."/>
            <person name="Cannon C."/>
            <person name="Castanera R."/>
            <person name="Culley D."/>
            <person name="Daum C."/>
            <person name="Ezra D."/>
            <person name="Gonzalez J."/>
            <person name="Henrissat B."/>
            <person name="Kuo A."/>
            <person name="Liang C."/>
            <person name="Lipzen A."/>
            <person name="Lutzoni F."/>
            <person name="Magnuson J."/>
            <person name="Mondo S."/>
            <person name="Nolan M."/>
            <person name="Ohm R."/>
            <person name="Pangilinan J."/>
            <person name="Park H.-J."/>
            <person name="Ramirez L."/>
            <person name="Alfaro M."/>
            <person name="Sun H."/>
            <person name="Tritt A."/>
            <person name="Yoshinaga Y."/>
            <person name="Zwiers L.-H."/>
            <person name="Turgeon B."/>
            <person name="Goodwin S."/>
            <person name="Spatafora J."/>
            <person name="Crous P."/>
            <person name="Grigoriev I."/>
        </authorList>
    </citation>
    <scope>NUCLEOTIDE SEQUENCE</scope>
    <source>
        <strain evidence="8">CBS 121739</strain>
    </source>
</reference>
<evidence type="ECO:0000256" key="2">
    <source>
        <dbReference type="ARBA" id="ARBA00022771"/>
    </source>
</evidence>
<evidence type="ECO:0000256" key="3">
    <source>
        <dbReference type="ARBA" id="ARBA00022833"/>
    </source>
</evidence>
<evidence type="ECO:0000313" key="8">
    <source>
        <dbReference type="EMBL" id="KAF2753834.1"/>
    </source>
</evidence>
<dbReference type="Gene3D" id="6.10.140.2220">
    <property type="match status" value="1"/>
</dbReference>
<dbReference type="Proteomes" id="UP000799437">
    <property type="component" value="Unassembled WGS sequence"/>
</dbReference>
<dbReference type="PROSITE" id="PS00028">
    <property type="entry name" value="ZINC_FINGER_C2H2_1"/>
    <property type="match status" value="1"/>
</dbReference>
<evidence type="ECO:0000256" key="1">
    <source>
        <dbReference type="ARBA" id="ARBA00022723"/>
    </source>
</evidence>
<feature type="region of interest" description="Disordered" evidence="5">
    <location>
        <begin position="1033"/>
        <end position="1053"/>
    </location>
</feature>
<gene>
    <name evidence="8" type="ORF">EJ05DRAFT_514760</name>
</gene>